<dbReference type="EMBL" id="CVRB01000003">
    <property type="protein sequence ID" value="CRK83218.1"/>
    <property type="molecule type" value="Genomic_DNA"/>
</dbReference>
<sequence>MSEFGEIIPSNYEQKIVRHFHFRLRASLGIFSVMFVLIVLKFILPEGPNYTKGFAPIWVTIFASLLGSIVVMLEKRWLRNQFSQKGFVKIIAWGSCILLIWSSAGIVFDFLRAAAVMGIPGLPPVVDWLGFVFRTVSLIAAILIATATITFQRISRGACVLCGKGPQFTMRSKKWYGYAAFVLSFPYPLLKIYWSLGGPLWGGNSFAHNSAYGEIIVFGISALLSLALVQKWGRVFPNWFPIFSGKRVPRWLLITGGWIAASMTTTLGILAIFGSILQALGLEEGPVGTGGNPWIVSFVYVNWLLLGISMGAATWFYQQSSRGKCLECKR</sequence>
<feature type="transmembrane region" description="Helical" evidence="1">
    <location>
        <begin position="128"/>
        <end position="154"/>
    </location>
</feature>
<feature type="transmembrane region" description="Helical" evidence="1">
    <location>
        <begin position="211"/>
        <end position="230"/>
    </location>
</feature>
<feature type="transmembrane region" description="Helical" evidence="1">
    <location>
        <begin position="55"/>
        <end position="74"/>
    </location>
</feature>
<name>A0A0U1NZC7_9BACI</name>
<keyword evidence="1" id="KW-1133">Transmembrane helix</keyword>
<keyword evidence="1" id="KW-0812">Transmembrane</keyword>
<evidence type="ECO:0000313" key="2">
    <source>
        <dbReference type="EMBL" id="CRK83218.1"/>
    </source>
</evidence>
<reference evidence="3" key="1">
    <citation type="submission" date="2015-05" db="EMBL/GenBank/DDBJ databases">
        <authorList>
            <person name="Urmite Genomes"/>
        </authorList>
    </citation>
    <scope>NUCLEOTIDE SEQUENCE [LARGE SCALE GENOMIC DNA]</scope>
    <source>
        <strain evidence="3">LF1</strain>
    </source>
</reference>
<evidence type="ECO:0000256" key="1">
    <source>
        <dbReference type="SAM" id="Phobius"/>
    </source>
</evidence>
<feature type="transmembrane region" description="Helical" evidence="1">
    <location>
        <begin position="86"/>
        <end position="108"/>
    </location>
</feature>
<dbReference type="STRING" id="1499688.BN000_03178"/>
<feature type="transmembrane region" description="Helical" evidence="1">
    <location>
        <begin position="175"/>
        <end position="196"/>
    </location>
</feature>
<organism evidence="2 3">
    <name type="scientific">Neobacillus massiliamazoniensis</name>
    <dbReference type="NCBI Taxonomy" id="1499688"/>
    <lineage>
        <taxon>Bacteria</taxon>
        <taxon>Bacillati</taxon>
        <taxon>Bacillota</taxon>
        <taxon>Bacilli</taxon>
        <taxon>Bacillales</taxon>
        <taxon>Bacillaceae</taxon>
        <taxon>Neobacillus</taxon>
    </lineage>
</organism>
<accession>A0A0U1NZC7</accession>
<feature type="transmembrane region" description="Helical" evidence="1">
    <location>
        <begin position="24"/>
        <end position="43"/>
    </location>
</feature>
<feature type="transmembrane region" description="Helical" evidence="1">
    <location>
        <begin position="251"/>
        <end position="274"/>
    </location>
</feature>
<dbReference type="AlphaFoldDB" id="A0A0U1NZC7"/>
<keyword evidence="1" id="KW-0472">Membrane</keyword>
<proteinExistence type="predicted"/>
<dbReference type="Proteomes" id="UP000199087">
    <property type="component" value="Unassembled WGS sequence"/>
</dbReference>
<dbReference type="RefSeq" id="WP_245640449.1">
    <property type="nucleotide sequence ID" value="NZ_CVRB01000003.1"/>
</dbReference>
<protein>
    <submittedName>
        <fullName evidence="2">Uncharacterized protein</fullName>
    </submittedName>
</protein>
<keyword evidence="3" id="KW-1185">Reference proteome</keyword>
<feature type="transmembrane region" description="Helical" evidence="1">
    <location>
        <begin position="294"/>
        <end position="317"/>
    </location>
</feature>
<gene>
    <name evidence="2" type="ORF">BN000_03178</name>
</gene>
<evidence type="ECO:0000313" key="3">
    <source>
        <dbReference type="Proteomes" id="UP000199087"/>
    </source>
</evidence>